<proteinExistence type="predicted"/>
<comment type="caution">
    <text evidence="1">The sequence shown here is derived from an EMBL/GenBank/DDBJ whole genome shotgun (WGS) entry which is preliminary data.</text>
</comment>
<name>A0ACB9D2V8_CICIN</name>
<organism evidence="1 2">
    <name type="scientific">Cichorium intybus</name>
    <name type="common">Chicory</name>
    <dbReference type="NCBI Taxonomy" id="13427"/>
    <lineage>
        <taxon>Eukaryota</taxon>
        <taxon>Viridiplantae</taxon>
        <taxon>Streptophyta</taxon>
        <taxon>Embryophyta</taxon>
        <taxon>Tracheophyta</taxon>
        <taxon>Spermatophyta</taxon>
        <taxon>Magnoliopsida</taxon>
        <taxon>eudicotyledons</taxon>
        <taxon>Gunneridae</taxon>
        <taxon>Pentapetalae</taxon>
        <taxon>asterids</taxon>
        <taxon>campanulids</taxon>
        <taxon>Asterales</taxon>
        <taxon>Asteraceae</taxon>
        <taxon>Cichorioideae</taxon>
        <taxon>Cichorieae</taxon>
        <taxon>Cichoriinae</taxon>
        <taxon>Cichorium</taxon>
    </lineage>
</organism>
<protein>
    <submittedName>
        <fullName evidence="1">Uncharacterized protein</fullName>
    </submittedName>
</protein>
<sequence length="138" mass="15766">MFLPPLHIPIFVGKSLTSMEEATLTLLQFCKEINVYVMCREFRQWCISIVGRDHESCRDGGKTEVSTKDPPALLSVLIIEKVISRIGTSFGIPFCSYFILFIFWINADRFRGTELDALWTTIEAISGRIQRFLSSPQN</sequence>
<dbReference type="Proteomes" id="UP001055811">
    <property type="component" value="Linkage Group LG05"/>
</dbReference>
<keyword evidence="2" id="KW-1185">Reference proteome</keyword>
<gene>
    <name evidence="1" type="ORF">L2E82_31325</name>
</gene>
<evidence type="ECO:0000313" key="1">
    <source>
        <dbReference type="EMBL" id="KAI3740851.1"/>
    </source>
</evidence>
<dbReference type="EMBL" id="CM042013">
    <property type="protein sequence ID" value="KAI3740851.1"/>
    <property type="molecule type" value="Genomic_DNA"/>
</dbReference>
<accession>A0ACB9D2V8</accession>
<reference evidence="1 2" key="2">
    <citation type="journal article" date="2022" name="Mol. Ecol. Resour.">
        <title>The genomes of chicory, endive, great burdock and yacon provide insights into Asteraceae paleo-polyploidization history and plant inulin production.</title>
        <authorList>
            <person name="Fan W."/>
            <person name="Wang S."/>
            <person name="Wang H."/>
            <person name="Wang A."/>
            <person name="Jiang F."/>
            <person name="Liu H."/>
            <person name="Zhao H."/>
            <person name="Xu D."/>
            <person name="Zhang Y."/>
        </authorList>
    </citation>
    <scope>NUCLEOTIDE SEQUENCE [LARGE SCALE GENOMIC DNA]</scope>
    <source>
        <strain evidence="2">cv. Punajuju</strain>
        <tissue evidence="1">Leaves</tissue>
    </source>
</reference>
<reference evidence="2" key="1">
    <citation type="journal article" date="2022" name="Mol. Ecol. Resour.">
        <title>The genomes of chicory, endive, great burdock and yacon provide insights into Asteraceae palaeo-polyploidization history and plant inulin production.</title>
        <authorList>
            <person name="Fan W."/>
            <person name="Wang S."/>
            <person name="Wang H."/>
            <person name="Wang A."/>
            <person name="Jiang F."/>
            <person name="Liu H."/>
            <person name="Zhao H."/>
            <person name="Xu D."/>
            <person name="Zhang Y."/>
        </authorList>
    </citation>
    <scope>NUCLEOTIDE SEQUENCE [LARGE SCALE GENOMIC DNA]</scope>
    <source>
        <strain evidence="2">cv. Punajuju</strain>
    </source>
</reference>
<evidence type="ECO:0000313" key="2">
    <source>
        <dbReference type="Proteomes" id="UP001055811"/>
    </source>
</evidence>